<keyword evidence="3" id="KW-0597">Phosphoprotein</keyword>
<dbReference type="InterPro" id="IPR003661">
    <property type="entry name" value="HisK_dim/P_dom"/>
</dbReference>
<feature type="domain" description="Histidine kinase" evidence="4">
    <location>
        <begin position="286"/>
        <end position="523"/>
    </location>
</feature>
<dbReference type="InterPro" id="IPR004358">
    <property type="entry name" value="Sig_transdc_His_kin-like_C"/>
</dbReference>
<gene>
    <name evidence="5" type="ORF">SAMN02745165_02206</name>
</gene>
<dbReference type="EC" id="2.7.13.3" evidence="2"/>
<organism evidence="5 6">
    <name type="scientific">Malonomonas rubra DSM 5091</name>
    <dbReference type="NCBI Taxonomy" id="1122189"/>
    <lineage>
        <taxon>Bacteria</taxon>
        <taxon>Pseudomonadati</taxon>
        <taxon>Thermodesulfobacteriota</taxon>
        <taxon>Desulfuromonadia</taxon>
        <taxon>Desulfuromonadales</taxon>
        <taxon>Geopsychrobacteraceae</taxon>
        <taxon>Malonomonas</taxon>
    </lineage>
</organism>
<keyword evidence="6" id="KW-1185">Reference proteome</keyword>
<dbReference type="SUPFAM" id="SSF47384">
    <property type="entry name" value="Homodimeric domain of signal transducing histidine kinase"/>
    <property type="match status" value="1"/>
</dbReference>
<dbReference type="PRINTS" id="PR00344">
    <property type="entry name" value="BCTRLSENSOR"/>
</dbReference>
<dbReference type="InterPro" id="IPR036890">
    <property type="entry name" value="HATPase_C_sf"/>
</dbReference>
<dbReference type="InterPro" id="IPR003594">
    <property type="entry name" value="HATPase_dom"/>
</dbReference>
<dbReference type="PROSITE" id="PS50109">
    <property type="entry name" value="HIS_KIN"/>
    <property type="match status" value="1"/>
</dbReference>
<dbReference type="SMART" id="SM00388">
    <property type="entry name" value="HisKA"/>
    <property type="match status" value="1"/>
</dbReference>
<evidence type="ECO:0000259" key="4">
    <source>
        <dbReference type="PROSITE" id="PS50109"/>
    </source>
</evidence>
<dbReference type="InterPro" id="IPR005467">
    <property type="entry name" value="His_kinase_dom"/>
</dbReference>
<evidence type="ECO:0000256" key="2">
    <source>
        <dbReference type="ARBA" id="ARBA00012438"/>
    </source>
</evidence>
<dbReference type="RefSeq" id="WP_072908782.1">
    <property type="nucleotide sequence ID" value="NZ_FQZT01000007.1"/>
</dbReference>
<dbReference type="PANTHER" id="PTHR43065">
    <property type="entry name" value="SENSOR HISTIDINE KINASE"/>
    <property type="match status" value="1"/>
</dbReference>
<proteinExistence type="predicted"/>
<dbReference type="Gene3D" id="3.30.450.20">
    <property type="entry name" value="PAS domain"/>
    <property type="match status" value="2"/>
</dbReference>
<dbReference type="SMART" id="SM00091">
    <property type="entry name" value="PAS"/>
    <property type="match status" value="2"/>
</dbReference>
<sequence>MISAESLATEQSDLGVLYQYAPHAMLVINSERKVAELNQSALQMCNLDREQALGRYGGDLFRCQHAESGCGIGFECSQCLVNQNVLTSLLERKSRKDQVATLTTITPQGPVLKHLKISATPVDFADESMALVCIEDISELIQQLQYSDENEYRVQHFYRQFETLLNAIDDPIGLIDDNYDLLWANDSYRDLQQEIGCDHNGLIFRNYFTEPDSYPLQRCFASGKRVESDVATNDGRLWQLRSFPLSTGKDQQQALQIAIDISEKEQLREKAARSSRLASLGMLAAGVAHEINNPNAFIIYNSDILREIFTELLPYLHQQNPALESVEINGLSWSELEEEMPNMLSAIQEGAQRIKRIVADLRDYARGESNSSFKPIDLNSVADAAVRLVQNPLKNSTTSFSLELASDLPPVHGDFGRLEQVVINLLLNSCQALTSQDQAICLRTSQQQPGQVTLQVIDEGHGIPAEILQSITKPFTTTKGESGGTGLGLSVSSRIVKAHGGKLEFSSPPGEPTCVTLQLPVYTGEEQADV</sequence>
<dbReference type="Gene3D" id="3.30.565.10">
    <property type="entry name" value="Histidine kinase-like ATPase, C-terminal domain"/>
    <property type="match status" value="1"/>
</dbReference>
<dbReference type="CDD" id="cd00075">
    <property type="entry name" value="HATPase"/>
    <property type="match status" value="1"/>
</dbReference>
<evidence type="ECO:0000256" key="3">
    <source>
        <dbReference type="ARBA" id="ARBA00022553"/>
    </source>
</evidence>
<dbReference type="AlphaFoldDB" id="A0A1M6IQK0"/>
<dbReference type="InterPro" id="IPR036097">
    <property type="entry name" value="HisK_dim/P_sf"/>
</dbReference>
<protein>
    <recommendedName>
        <fullName evidence="2">histidine kinase</fullName>
        <ecNumber evidence="2">2.7.13.3</ecNumber>
    </recommendedName>
</protein>
<dbReference type="InterPro" id="IPR000014">
    <property type="entry name" value="PAS"/>
</dbReference>
<dbReference type="Pfam" id="PF02518">
    <property type="entry name" value="HATPase_c"/>
    <property type="match status" value="1"/>
</dbReference>
<dbReference type="OrthoDB" id="5291281at2"/>
<dbReference type="SUPFAM" id="SSF55874">
    <property type="entry name" value="ATPase domain of HSP90 chaperone/DNA topoisomerase II/histidine kinase"/>
    <property type="match status" value="1"/>
</dbReference>
<name>A0A1M6IQK0_MALRU</name>
<dbReference type="Pfam" id="PF08448">
    <property type="entry name" value="PAS_4"/>
    <property type="match status" value="1"/>
</dbReference>
<dbReference type="PANTHER" id="PTHR43065:SF42">
    <property type="entry name" value="TWO-COMPONENT SENSOR PPRA"/>
    <property type="match status" value="1"/>
</dbReference>
<dbReference type="SUPFAM" id="SSF55785">
    <property type="entry name" value="PYP-like sensor domain (PAS domain)"/>
    <property type="match status" value="2"/>
</dbReference>
<reference evidence="5 6" key="1">
    <citation type="submission" date="2016-11" db="EMBL/GenBank/DDBJ databases">
        <authorList>
            <person name="Jaros S."/>
            <person name="Januszkiewicz K."/>
            <person name="Wedrychowicz H."/>
        </authorList>
    </citation>
    <scope>NUCLEOTIDE SEQUENCE [LARGE SCALE GENOMIC DNA]</scope>
    <source>
        <strain evidence="5 6">DSM 5091</strain>
    </source>
</reference>
<dbReference type="GO" id="GO:0000155">
    <property type="term" value="F:phosphorelay sensor kinase activity"/>
    <property type="evidence" value="ECO:0007669"/>
    <property type="project" value="InterPro"/>
</dbReference>
<dbReference type="SMART" id="SM00387">
    <property type="entry name" value="HATPase_c"/>
    <property type="match status" value="1"/>
</dbReference>
<comment type="catalytic activity">
    <reaction evidence="1">
        <text>ATP + protein L-histidine = ADP + protein N-phospho-L-histidine.</text>
        <dbReference type="EC" id="2.7.13.3"/>
    </reaction>
</comment>
<dbReference type="Pfam" id="PF13426">
    <property type="entry name" value="PAS_9"/>
    <property type="match status" value="1"/>
</dbReference>
<evidence type="ECO:0000256" key="1">
    <source>
        <dbReference type="ARBA" id="ARBA00000085"/>
    </source>
</evidence>
<dbReference type="EMBL" id="FQZT01000007">
    <property type="protein sequence ID" value="SHJ36713.1"/>
    <property type="molecule type" value="Genomic_DNA"/>
</dbReference>
<dbReference type="STRING" id="1122189.SAMN02745165_02206"/>
<accession>A0A1M6IQK0</accession>
<dbReference type="CDD" id="cd00082">
    <property type="entry name" value="HisKA"/>
    <property type="match status" value="1"/>
</dbReference>
<evidence type="ECO:0000313" key="5">
    <source>
        <dbReference type="EMBL" id="SHJ36713.1"/>
    </source>
</evidence>
<dbReference type="Proteomes" id="UP000184171">
    <property type="component" value="Unassembled WGS sequence"/>
</dbReference>
<dbReference type="Gene3D" id="1.10.287.130">
    <property type="match status" value="1"/>
</dbReference>
<evidence type="ECO:0000313" key="6">
    <source>
        <dbReference type="Proteomes" id="UP000184171"/>
    </source>
</evidence>
<dbReference type="Pfam" id="PF00512">
    <property type="entry name" value="HisKA"/>
    <property type="match status" value="1"/>
</dbReference>
<dbReference type="InterPro" id="IPR035965">
    <property type="entry name" value="PAS-like_dom_sf"/>
</dbReference>
<dbReference type="InterPro" id="IPR013656">
    <property type="entry name" value="PAS_4"/>
</dbReference>